<feature type="transmembrane region" description="Helical" evidence="8">
    <location>
        <begin position="274"/>
        <end position="293"/>
    </location>
</feature>
<keyword evidence="4 8" id="KW-0812">Transmembrane</keyword>
<comment type="similarity">
    <text evidence="7">Belongs to the glycosyltransferase 87 family.</text>
</comment>
<feature type="transmembrane region" description="Helical" evidence="8">
    <location>
        <begin position="6"/>
        <end position="26"/>
    </location>
</feature>
<reference evidence="9 10" key="1">
    <citation type="journal article" date="2017" name="ISME J.">
        <title>Energy and carbon metabolisms in a deep terrestrial subsurface fluid microbial community.</title>
        <authorList>
            <person name="Momper L."/>
            <person name="Jungbluth S.P."/>
            <person name="Lee M.D."/>
            <person name="Amend J.P."/>
        </authorList>
    </citation>
    <scope>NUCLEOTIDE SEQUENCE [LARGE SCALE GENOMIC DNA]</scope>
    <source>
        <strain evidence="9">SURF_46</strain>
    </source>
</reference>
<evidence type="ECO:0000256" key="1">
    <source>
        <dbReference type="ARBA" id="ARBA00004651"/>
    </source>
</evidence>
<feature type="transmembrane region" description="Helical" evidence="8">
    <location>
        <begin position="364"/>
        <end position="381"/>
    </location>
</feature>
<feature type="transmembrane region" description="Helical" evidence="8">
    <location>
        <begin position="179"/>
        <end position="202"/>
    </location>
</feature>
<evidence type="ECO:0000256" key="8">
    <source>
        <dbReference type="SAM" id="Phobius"/>
    </source>
</evidence>
<accession>A0A3A4ZCG5</accession>
<name>A0A3A4ZCG5_UNCKA</name>
<organism evidence="9 10">
    <name type="scientific">candidate division WWE3 bacterium</name>
    <dbReference type="NCBI Taxonomy" id="2053526"/>
    <lineage>
        <taxon>Bacteria</taxon>
        <taxon>Katanobacteria</taxon>
    </lineage>
</organism>
<comment type="caution">
    <text evidence="9">The sequence shown here is derived from an EMBL/GenBank/DDBJ whole genome shotgun (WGS) entry which is preliminary data.</text>
</comment>
<dbReference type="GO" id="GO:0005886">
    <property type="term" value="C:plasma membrane"/>
    <property type="evidence" value="ECO:0007669"/>
    <property type="project" value="UniProtKB-SubCell"/>
</dbReference>
<keyword evidence="5 8" id="KW-1133">Transmembrane helix</keyword>
<dbReference type="GO" id="GO:0016758">
    <property type="term" value="F:hexosyltransferase activity"/>
    <property type="evidence" value="ECO:0007669"/>
    <property type="project" value="InterPro"/>
</dbReference>
<evidence type="ECO:0000256" key="5">
    <source>
        <dbReference type="ARBA" id="ARBA00022989"/>
    </source>
</evidence>
<sequence length="390" mass="44351">MMDRKIFNVNAILLTFLIIFVVLAVLQRGTILIWSFSSKQYLIQDFIPQLMGAKIIADGRGNELYDLSVQEYYQKEVFENSALKFLLPFRNLPFGALVYFPFLLLDVKTGFLLFVLISVVVLGILAGIFLRVFSRDYWAFLIMSLGYAPVFLTLSLGQFSIVLLLIISGILYCVHSKRYFYAGMFSSLLLLKFNYLLLLPLFMTTLDISAIRKFLKGLVPSLLLLMLMNFMISGRALLGYPEFLMTTESEAYGTFSGHIFSSESLTGKFFGEGVGFYIKIPLYLAFLGVLYLLRNKADTLNLWMASIYMFLFLSPHIQIQDLSITLLPMLYLFKRRKESANLFALVLIYVTTGIFWGKTVGLNPLLLLAAASYFLLLSSKINKSAREGFI</sequence>
<dbReference type="InterPro" id="IPR018584">
    <property type="entry name" value="GT87"/>
</dbReference>
<proteinExistence type="inferred from homology"/>
<evidence type="ECO:0000256" key="3">
    <source>
        <dbReference type="ARBA" id="ARBA00022679"/>
    </source>
</evidence>
<evidence type="ECO:0000256" key="4">
    <source>
        <dbReference type="ARBA" id="ARBA00022692"/>
    </source>
</evidence>
<keyword evidence="3" id="KW-0808">Transferase</keyword>
<feature type="transmembrane region" description="Helical" evidence="8">
    <location>
        <begin position="111"/>
        <end position="133"/>
    </location>
</feature>
<feature type="transmembrane region" description="Helical" evidence="8">
    <location>
        <begin position="214"/>
        <end position="238"/>
    </location>
</feature>
<evidence type="ECO:0000256" key="2">
    <source>
        <dbReference type="ARBA" id="ARBA00022475"/>
    </source>
</evidence>
<comment type="subcellular location">
    <subcellularLocation>
        <location evidence="1">Cell membrane</location>
        <topology evidence="1">Multi-pass membrane protein</topology>
    </subcellularLocation>
</comment>
<keyword evidence="2" id="KW-1003">Cell membrane</keyword>
<keyword evidence="6 8" id="KW-0472">Membrane</keyword>
<evidence type="ECO:0000313" key="9">
    <source>
        <dbReference type="EMBL" id="RJR26852.1"/>
    </source>
</evidence>
<gene>
    <name evidence="9" type="ORF">C4561_03700</name>
</gene>
<evidence type="ECO:0000256" key="7">
    <source>
        <dbReference type="ARBA" id="ARBA00024033"/>
    </source>
</evidence>
<dbReference type="AlphaFoldDB" id="A0A3A4ZCG5"/>
<dbReference type="Pfam" id="PF09594">
    <property type="entry name" value="GT87"/>
    <property type="match status" value="1"/>
</dbReference>
<evidence type="ECO:0000313" key="10">
    <source>
        <dbReference type="Proteomes" id="UP000265540"/>
    </source>
</evidence>
<protein>
    <submittedName>
        <fullName evidence="9">DUF2029 domain-containing protein</fullName>
    </submittedName>
</protein>
<feature type="transmembrane region" description="Helical" evidence="8">
    <location>
        <begin position="145"/>
        <end position="167"/>
    </location>
</feature>
<dbReference type="EMBL" id="QZJF01000017">
    <property type="protein sequence ID" value="RJR26852.1"/>
    <property type="molecule type" value="Genomic_DNA"/>
</dbReference>
<evidence type="ECO:0000256" key="6">
    <source>
        <dbReference type="ARBA" id="ARBA00023136"/>
    </source>
</evidence>
<feature type="transmembrane region" description="Helical" evidence="8">
    <location>
        <begin position="339"/>
        <end position="357"/>
    </location>
</feature>
<dbReference type="Proteomes" id="UP000265540">
    <property type="component" value="Unassembled WGS sequence"/>
</dbReference>